<organism evidence="2 3">
    <name type="scientific">Trachymyrmex septentrionalis</name>
    <dbReference type="NCBI Taxonomy" id="34720"/>
    <lineage>
        <taxon>Eukaryota</taxon>
        <taxon>Metazoa</taxon>
        <taxon>Ecdysozoa</taxon>
        <taxon>Arthropoda</taxon>
        <taxon>Hexapoda</taxon>
        <taxon>Insecta</taxon>
        <taxon>Pterygota</taxon>
        <taxon>Neoptera</taxon>
        <taxon>Endopterygota</taxon>
        <taxon>Hymenoptera</taxon>
        <taxon>Apocrita</taxon>
        <taxon>Aculeata</taxon>
        <taxon>Formicoidea</taxon>
        <taxon>Formicidae</taxon>
        <taxon>Myrmicinae</taxon>
        <taxon>Trachymyrmex</taxon>
    </lineage>
</organism>
<sequence>MFQILIFLIIFLSVTFSIHIVIKFLFKYYFLLCRIINQYDFLKELKLCLHELSLVDDTMEAIGLPKKYQRLRKWIIRITIGYIVYMFYRFAAHVLQFKFFYQTNINFDFICLMFSLYYPSFVHIACTVIWGTILGYVSFKFYQVNDRLHGLYSDLFENNADYRRQNRSNLVCQRITEAEDRKQYIWIIM</sequence>
<dbReference type="AlphaFoldDB" id="A0A151JUR0"/>
<protein>
    <recommendedName>
        <fullName evidence="4">Gustatory receptor</fullName>
    </recommendedName>
</protein>
<keyword evidence="1" id="KW-0812">Transmembrane</keyword>
<evidence type="ECO:0000313" key="2">
    <source>
        <dbReference type="EMBL" id="KYN36537.1"/>
    </source>
</evidence>
<evidence type="ECO:0000256" key="1">
    <source>
        <dbReference type="SAM" id="Phobius"/>
    </source>
</evidence>
<dbReference type="Proteomes" id="UP000078541">
    <property type="component" value="Unassembled WGS sequence"/>
</dbReference>
<feature type="transmembrane region" description="Helical" evidence="1">
    <location>
        <begin position="6"/>
        <end position="26"/>
    </location>
</feature>
<keyword evidence="1" id="KW-0472">Membrane</keyword>
<keyword evidence="1" id="KW-1133">Transmembrane helix</keyword>
<feature type="transmembrane region" description="Helical" evidence="1">
    <location>
        <begin position="116"/>
        <end position="139"/>
    </location>
</feature>
<dbReference type="EMBL" id="KQ981737">
    <property type="protein sequence ID" value="KYN36537.1"/>
    <property type="molecule type" value="Genomic_DNA"/>
</dbReference>
<proteinExistence type="predicted"/>
<keyword evidence="3" id="KW-1185">Reference proteome</keyword>
<accession>A0A151JUR0</accession>
<reference evidence="2 3" key="1">
    <citation type="submission" date="2016-03" db="EMBL/GenBank/DDBJ databases">
        <title>Trachymyrmex septentrionalis WGS genome.</title>
        <authorList>
            <person name="Nygaard S."/>
            <person name="Hu H."/>
            <person name="Boomsma J."/>
            <person name="Zhang G."/>
        </authorList>
    </citation>
    <scope>NUCLEOTIDE SEQUENCE [LARGE SCALE GENOMIC DNA]</scope>
    <source>
        <strain evidence="2">Tsep2-gDNA-1</strain>
        <tissue evidence="2">Whole body</tissue>
    </source>
</reference>
<evidence type="ECO:0000313" key="3">
    <source>
        <dbReference type="Proteomes" id="UP000078541"/>
    </source>
</evidence>
<gene>
    <name evidence="2" type="ORF">ALC56_09108</name>
</gene>
<feature type="transmembrane region" description="Helical" evidence="1">
    <location>
        <begin position="74"/>
        <end position="96"/>
    </location>
</feature>
<evidence type="ECO:0008006" key="4">
    <source>
        <dbReference type="Google" id="ProtNLM"/>
    </source>
</evidence>
<name>A0A151JUR0_9HYME</name>